<evidence type="ECO:0000256" key="1">
    <source>
        <dbReference type="SAM" id="Phobius"/>
    </source>
</evidence>
<gene>
    <name evidence="2" type="ORF">LVIROSA_LOCUS31549</name>
</gene>
<reference evidence="2 3" key="1">
    <citation type="submission" date="2022-01" db="EMBL/GenBank/DDBJ databases">
        <authorList>
            <person name="Xiong W."/>
            <person name="Schranz E."/>
        </authorList>
    </citation>
    <scope>NUCLEOTIDE SEQUENCE [LARGE SCALE GENOMIC DNA]</scope>
</reference>
<sequence>MECRLKKNLFNAYGWRQMTTPRKKTIEKQSRIYSTPKFEPEEECESMFLLVHQQTVEKEDNREIHHKCSVLLPIWEGNEIIEQKKTIEKGFIGYLVVGWGGVVGAQANYGW</sequence>
<keyword evidence="1" id="KW-0472">Membrane</keyword>
<protein>
    <submittedName>
        <fullName evidence="2">Uncharacterized protein</fullName>
    </submittedName>
</protein>
<dbReference type="AlphaFoldDB" id="A0AAU9P6A2"/>
<keyword evidence="1" id="KW-0812">Transmembrane</keyword>
<keyword evidence="3" id="KW-1185">Reference proteome</keyword>
<evidence type="ECO:0000313" key="2">
    <source>
        <dbReference type="EMBL" id="CAH1445811.1"/>
    </source>
</evidence>
<organism evidence="2 3">
    <name type="scientific">Lactuca virosa</name>
    <dbReference type="NCBI Taxonomy" id="75947"/>
    <lineage>
        <taxon>Eukaryota</taxon>
        <taxon>Viridiplantae</taxon>
        <taxon>Streptophyta</taxon>
        <taxon>Embryophyta</taxon>
        <taxon>Tracheophyta</taxon>
        <taxon>Spermatophyta</taxon>
        <taxon>Magnoliopsida</taxon>
        <taxon>eudicotyledons</taxon>
        <taxon>Gunneridae</taxon>
        <taxon>Pentapetalae</taxon>
        <taxon>asterids</taxon>
        <taxon>campanulids</taxon>
        <taxon>Asterales</taxon>
        <taxon>Asteraceae</taxon>
        <taxon>Cichorioideae</taxon>
        <taxon>Cichorieae</taxon>
        <taxon>Lactucinae</taxon>
        <taxon>Lactuca</taxon>
    </lineage>
</organism>
<accession>A0AAU9P6A2</accession>
<dbReference type="EMBL" id="CAKMRJ010005523">
    <property type="protein sequence ID" value="CAH1445811.1"/>
    <property type="molecule type" value="Genomic_DNA"/>
</dbReference>
<evidence type="ECO:0000313" key="3">
    <source>
        <dbReference type="Proteomes" id="UP001157418"/>
    </source>
</evidence>
<proteinExistence type="predicted"/>
<feature type="transmembrane region" description="Helical" evidence="1">
    <location>
        <begin position="91"/>
        <end position="109"/>
    </location>
</feature>
<keyword evidence="1" id="KW-1133">Transmembrane helix</keyword>
<dbReference type="Proteomes" id="UP001157418">
    <property type="component" value="Unassembled WGS sequence"/>
</dbReference>
<name>A0AAU9P6A2_9ASTR</name>
<comment type="caution">
    <text evidence="2">The sequence shown here is derived from an EMBL/GenBank/DDBJ whole genome shotgun (WGS) entry which is preliminary data.</text>
</comment>